<reference evidence="9" key="1">
    <citation type="journal article" date="2019" name="Int. J. Syst. Evol. Microbiol.">
        <title>The Global Catalogue of Microorganisms (GCM) 10K type strain sequencing project: providing services to taxonomists for standard genome sequencing and annotation.</title>
        <authorList>
            <consortium name="The Broad Institute Genomics Platform"/>
            <consortium name="The Broad Institute Genome Sequencing Center for Infectious Disease"/>
            <person name="Wu L."/>
            <person name="Ma J."/>
        </authorList>
    </citation>
    <scope>NUCLEOTIDE SEQUENCE [LARGE SCALE GENOMIC DNA]</scope>
    <source>
        <strain evidence="9">CGMCC 4.7643</strain>
    </source>
</reference>
<protein>
    <recommendedName>
        <fullName evidence="6">Transport permease protein</fullName>
    </recommendedName>
</protein>
<feature type="transmembrane region" description="Helical" evidence="6">
    <location>
        <begin position="175"/>
        <end position="193"/>
    </location>
</feature>
<dbReference type="Pfam" id="PF12698">
    <property type="entry name" value="ABC2_membrane_3"/>
    <property type="match status" value="1"/>
</dbReference>
<accession>A0ABW5GPE6</accession>
<dbReference type="PANTHER" id="PTHR43027">
    <property type="entry name" value="DOXORUBICIN RESISTANCE ABC TRANSPORTER PERMEASE PROTEIN DRRC-RELATED"/>
    <property type="match status" value="1"/>
</dbReference>
<dbReference type="PRINTS" id="PR00164">
    <property type="entry name" value="ABC2TRNSPORT"/>
</dbReference>
<dbReference type="InterPro" id="IPR000412">
    <property type="entry name" value="ABC_2_transport"/>
</dbReference>
<keyword evidence="9" id="KW-1185">Reference proteome</keyword>
<feature type="transmembrane region" description="Helical" evidence="6">
    <location>
        <begin position="108"/>
        <end position="134"/>
    </location>
</feature>
<dbReference type="InterPro" id="IPR047817">
    <property type="entry name" value="ABC2_TM_bact-type"/>
</dbReference>
<dbReference type="PANTHER" id="PTHR43027:SF2">
    <property type="entry name" value="TRANSPORT PERMEASE PROTEIN"/>
    <property type="match status" value="1"/>
</dbReference>
<keyword evidence="6" id="KW-1003">Cell membrane</keyword>
<name>A0ABW5GPE6_9PSEU</name>
<evidence type="ECO:0000256" key="1">
    <source>
        <dbReference type="ARBA" id="ARBA00004141"/>
    </source>
</evidence>
<comment type="subcellular location">
    <subcellularLocation>
        <location evidence="6">Cell membrane</location>
        <topology evidence="6">Multi-pass membrane protein</topology>
    </subcellularLocation>
    <subcellularLocation>
        <location evidence="1">Membrane</location>
        <topology evidence="1">Multi-pass membrane protein</topology>
    </subcellularLocation>
</comment>
<dbReference type="EMBL" id="JBHUKU010000017">
    <property type="protein sequence ID" value="MFD2462700.1"/>
    <property type="molecule type" value="Genomic_DNA"/>
</dbReference>
<evidence type="ECO:0000256" key="4">
    <source>
        <dbReference type="ARBA" id="ARBA00023136"/>
    </source>
</evidence>
<proteinExistence type="inferred from homology"/>
<evidence type="ECO:0000256" key="2">
    <source>
        <dbReference type="ARBA" id="ARBA00022692"/>
    </source>
</evidence>
<evidence type="ECO:0000313" key="8">
    <source>
        <dbReference type="EMBL" id="MFD2462700.1"/>
    </source>
</evidence>
<dbReference type="InterPro" id="IPR052902">
    <property type="entry name" value="ABC-2_transporter"/>
</dbReference>
<evidence type="ECO:0000256" key="5">
    <source>
        <dbReference type="ARBA" id="ARBA00023251"/>
    </source>
</evidence>
<keyword evidence="2 6" id="KW-0812">Transmembrane</keyword>
<dbReference type="PROSITE" id="PS51012">
    <property type="entry name" value="ABC_TM2"/>
    <property type="match status" value="1"/>
</dbReference>
<evidence type="ECO:0000259" key="7">
    <source>
        <dbReference type="PROSITE" id="PS51012"/>
    </source>
</evidence>
<feature type="domain" description="ABC transmembrane type-2" evidence="7">
    <location>
        <begin position="30"/>
        <end position="253"/>
    </location>
</feature>
<comment type="similarity">
    <text evidence="6">Belongs to the ABC-2 integral membrane protein family.</text>
</comment>
<evidence type="ECO:0000256" key="3">
    <source>
        <dbReference type="ARBA" id="ARBA00022989"/>
    </source>
</evidence>
<evidence type="ECO:0000256" key="6">
    <source>
        <dbReference type="RuleBase" id="RU361157"/>
    </source>
</evidence>
<keyword evidence="6" id="KW-0813">Transport</keyword>
<feature type="transmembrane region" description="Helical" evidence="6">
    <location>
        <begin position="64"/>
        <end position="87"/>
    </location>
</feature>
<dbReference type="Proteomes" id="UP001597419">
    <property type="component" value="Unassembled WGS sequence"/>
</dbReference>
<feature type="transmembrane region" description="Helical" evidence="6">
    <location>
        <begin position="35"/>
        <end position="52"/>
    </location>
</feature>
<organism evidence="8 9">
    <name type="scientific">Amycolatopsis samaneae</name>
    <dbReference type="NCBI Taxonomy" id="664691"/>
    <lineage>
        <taxon>Bacteria</taxon>
        <taxon>Bacillati</taxon>
        <taxon>Actinomycetota</taxon>
        <taxon>Actinomycetes</taxon>
        <taxon>Pseudonocardiales</taxon>
        <taxon>Pseudonocardiaceae</taxon>
        <taxon>Amycolatopsis</taxon>
    </lineage>
</organism>
<sequence>MSDTSAVLGRMPGWTGSFARQASHHLKLTLRSSRALTSALMLPILILVALRTTTGDDAASHTYLVAGAVVFGCISMSFVTHATWLVTAREKGVMKRLRATPLRPSAFLAGRIAATAVLSLVAAAITVVIARFVVGVDLRLELAGPIVSAVLLGTVTWAALGTLLSGFIGSPASAWSILSIVYLPLMFISGVFFPSSSLPAWLNQVSSYLPAEPFGQLMQQAFAGHALAGRDLLVMSAWAVVCAVASIWTFKWQPSEPSKRRATHTVDSGK</sequence>
<gene>
    <name evidence="8" type="ORF">ACFSYJ_29105</name>
</gene>
<feature type="transmembrane region" description="Helical" evidence="6">
    <location>
        <begin position="146"/>
        <end position="168"/>
    </location>
</feature>
<comment type="caution">
    <text evidence="8">The sequence shown here is derived from an EMBL/GenBank/DDBJ whole genome shotgun (WGS) entry which is preliminary data.</text>
</comment>
<dbReference type="InterPro" id="IPR013525">
    <property type="entry name" value="ABC2_TM"/>
</dbReference>
<dbReference type="RefSeq" id="WP_345403980.1">
    <property type="nucleotide sequence ID" value="NZ_BAABHG010000015.1"/>
</dbReference>
<dbReference type="PIRSF" id="PIRSF006648">
    <property type="entry name" value="DrrB"/>
    <property type="match status" value="1"/>
</dbReference>
<feature type="transmembrane region" description="Helical" evidence="6">
    <location>
        <begin position="232"/>
        <end position="250"/>
    </location>
</feature>
<keyword evidence="4 6" id="KW-0472">Membrane</keyword>
<keyword evidence="3 6" id="KW-1133">Transmembrane helix</keyword>
<keyword evidence="5" id="KW-0046">Antibiotic resistance</keyword>
<evidence type="ECO:0000313" key="9">
    <source>
        <dbReference type="Proteomes" id="UP001597419"/>
    </source>
</evidence>